<dbReference type="InterPro" id="IPR024079">
    <property type="entry name" value="MetalloPept_cat_dom_sf"/>
</dbReference>
<dbReference type="PROSITE" id="PS51864">
    <property type="entry name" value="ASTACIN"/>
    <property type="match status" value="1"/>
</dbReference>
<keyword evidence="2 3" id="KW-0378">Hydrolase</keyword>
<reference evidence="6" key="1">
    <citation type="submission" date="2015-08" db="UniProtKB">
        <authorList>
            <consortium name="WormBaseParasite"/>
        </authorList>
    </citation>
    <scope>IDENTIFICATION</scope>
</reference>
<comment type="caution">
    <text evidence="2">Lacks conserved residue(s) required for the propagation of feature annotation.</text>
</comment>
<keyword evidence="2 3" id="KW-0479">Metal-binding</keyword>
<accession>A0A0K0EPV8</accession>
<organism evidence="6">
    <name type="scientific">Strongyloides stercoralis</name>
    <name type="common">Threadworm</name>
    <dbReference type="NCBI Taxonomy" id="6248"/>
    <lineage>
        <taxon>Eukaryota</taxon>
        <taxon>Metazoa</taxon>
        <taxon>Ecdysozoa</taxon>
        <taxon>Nematoda</taxon>
        <taxon>Chromadorea</taxon>
        <taxon>Rhabditida</taxon>
        <taxon>Tylenchina</taxon>
        <taxon>Panagrolaimomorpha</taxon>
        <taxon>Strongyloidoidea</taxon>
        <taxon>Strongyloididae</taxon>
        <taxon>Strongyloides</taxon>
    </lineage>
</organism>
<keyword evidence="3" id="KW-0732">Signal</keyword>
<dbReference type="PANTHER" id="PTHR10127:SF831">
    <property type="entry name" value="ZINC METALLOPROTEINASE NAS-37"/>
    <property type="match status" value="1"/>
</dbReference>
<keyword evidence="2 3" id="KW-0645">Protease</keyword>
<dbReference type="EC" id="3.4.24.-" evidence="3"/>
<dbReference type="Pfam" id="PF01400">
    <property type="entry name" value="Astacin"/>
    <property type="match status" value="1"/>
</dbReference>
<keyword evidence="2 3" id="KW-0482">Metalloprotease</keyword>
<evidence type="ECO:0000256" key="1">
    <source>
        <dbReference type="ARBA" id="ARBA00023157"/>
    </source>
</evidence>
<dbReference type="WBParaSite" id="SSTP_000114900.1">
    <property type="protein sequence ID" value="SSTP_000114900.1"/>
    <property type="gene ID" value="SSTP_000114900"/>
</dbReference>
<evidence type="ECO:0000313" key="6">
    <source>
        <dbReference type="WBParaSite" id="SSTP_000114900.1"/>
    </source>
</evidence>
<dbReference type="SUPFAM" id="SSF55486">
    <property type="entry name" value="Metalloproteases ('zincins'), catalytic domain"/>
    <property type="match status" value="1"/>
</dbReference>
<dbReference type="SMART" id="SM00235">
    <property type="entry name" value="ZnMc"/>
    <property type="match status" value="1"/>
</dbReference>
<dbReference type="WBParaSite" id="TCONS_00005987.p1">
    <property type="protein sequence ID" value="TCONS_00005987.p1"/>
    <property type="gene ID" value="XLOC_004185"/>
</dbReference>
<feature type="domain" description="Peptidase M12A" evidence="4">
    <location>
        <begin position="77"/>
        <end position="272"/>
    </location>
</feature>
<protein>
    <recommendedName>
        <fullName evidence="3">Metalloendopeptidase</fullName>
        <ecNumber evidence="3">3.4.24.-</ecNumber>
    </recommendedName>
</protein>
<keyword evidence="5" id="KW-1185">Reference proteome</keyword>
<feature type="active site" evidence="2">
    <location>
        <position position="170"/>
    </location>
</feature>
<dbReference type="GO" id="GO:0008270">
    <property type="term" value="F:zinc ion binding"/>
    <property type="evidence" value="ECO:0007669"/>
    <property type="project" value="UniProtKB-UniRule"/>
</dbReference>
<feature type="chain" id="PRO_5005120656" description="Metalloendopeptidase" evidence="3">
    <location>
        <begin position="20"/>
        <end position="446"/>
    </location>
</feature>
<dbReference type="GO" id="GO:0004222">
    <property type="term" value="F:metalloendopeptidase activity"/>
    <property type="evidence" value="ECO:0007669"/>
    <property type="project" value="UniProtKB-UniRule"/>
</dbReference>
<sequence>MSYLQINLFFFLSIGTIFCSLEVKNKFNFLNNDTKFKRNVKFQSNYYQVYNSRFTYYQNSKPSIKNFNDEQNYRKKRMVLSFIDRKWNLIIPYYVDVGVNHDIVDLALRIIQQETCIKFIKYSTMIPNTSGIRFYKGKGCFGSIGKRRGNVWQNISIGVNCDSVGIIQHETIHSLGFYHAHCRFDRNKYLSLKKKNIECGHYESFNKVDILDSKTFGIPIDFGSVMMYSIWEFSSNNNKTIIPYDRNYEKTMGNVETITFNDGKMINFYYCRNYCEKKIKCMNGGYQDPNDCDKCKCVEGFSRRWCHFLPYISRKCGNLVLLAKEKKMFLKLYGENECVYHIFSHNNEKIALFVAKSRFYPNKKKQCFKNNSLEIKYWEDKTSTGALFCLSDDNILIVTQNHHAMVYYRSNYELNYFKIMFKSVVKKYDYFNLKKEFLKEKLRLGF</sequence>
<evidence type="ECO:0000313" key="5">
    <source>
        <dbReference type="Proteomes" id="UP000035681"/>
    </source>
</evidence>
<dbReference type="PANTHER" id="PTHR10127">
    <property type="entry name" value="DISCOIDIN, CUB, EGF, LAMININ , AND ZINC METALLOPROTEASE DOMAIN CONTAINING"/>
    <property type="match status" value="1"/>
</dbReference>
<dbReference type="AlphaFoldDB" id="A0A0K0EPV8"/>
<feature type="binding site" evidence="2">
    <location>
        <position position="169"/>
    </location>
    <ligand>
        <name>Zn(2+)</name>
        <dbReference type="ChEBI" id="CHEBI:29105"/>
        <note>catalytic</note>
    </ligand>
</feature>
<dbReference type="Gene3D" id="3.40.390.10">
    <property type="entry name" value="Collagenase (Catalytic Domain)"/>
    <property type="match status" value="1"/>
</dbReference>
<name>A0A0K0EPV8_STRER</name>
<dbReference type="InterPro" id="IPR001506">
    <property type="entry name" value="Peptidase_M12A"/>
</dbReference>
<comment type="cofactor">
    <cofactor evidence="2 3">
        <name>Zn(2+)</name>
        <dbReference type="ChEBI" id="CHEBI:29105"/>
    </cofactor>
    <text evidence="2 3">Binds 1 zinc ion per subunit.</text>
</comment>
<evidence type="ECO:0000256" key="3">
    <source>
        <dbReference type="RuleBase" id="RU361183"/>
    </source>
</evidence>
<evidence type="ECO:0000256" key="2">
    <source>
        <dbReference type="PROSITE-ProRule" id="PRU01211"/>
    </source>
</evidence>
<feature type="binding site" evidence="2">
    <location>
        <position position="179"/>
    </location>
    <ligand>
        <name>Zn(2+)</name>
        <dbReference type="ChEBI" id="CHEBI:29105"/>
        <note>catalytic</note>
    </ligand>
</feature>
<dbReference type="Proteomes" id="UP000035681">
    <property type="component" value="Unplaced"/>
</dbReference>
<feature type="disulfide bond" evidence="2">
    <location>
        <begin position="116"/>
        <end position="271"/>
    </location>
</feature>
<dbReference type="GO" id="GO:0006508">
    <property type="term" value="P:proteolysis"/>
    <property type="evidence" value="ECO:0007669"/>
    <property type="project" value="UniProtKB-KW"/>
</dbReference>
<feature type="binding site" evidence="2">
    <location>
        <position position="173"/>
    </location>
    <ligand>
        <name>Zn(2+)</name>
        <dbReference type="ChEBI" id="CHEBI:29105"/>
        <note>catalytic</note>
    </ligand>
</feature>
<keyword evidence="1 2" id="KW-1015">Disulfide bond</keyword>
<proteinExistence type="predicted"/>
<evidence type="ECO:0000259" key="4">
    <source>
        <dbReference type="PROSITE" id="PS51864"/>
    </source>
</evidence>
<dbReference type="InterPro" id="IPR006026">
    <property type="entry name" value="Peptidase_Metallo"/>
</dbReference>
<feature type="signal peptide" evidence="3">
    <location>
        <begin position="1"/>
        <end position="19"/>
    </location>
</feature>
<keyword evidence="2 3" id="KW-0862">Zinc</keyword>
<dbReference type="PRINTS" id="PR00480">
    <property type="entry name" value="ASTACIN"/>
</dbReference>